<dbReference type="GO" id="GO:0006779">
    <property type="term" value="P:porphyrin-containing compound biosynthetic process"/>
    <property type="evidence" value="ECO:0007669"/>
    <property type="project" value="InterPro"/>
</dbReference>
<evidence type="ECO:0000313" key="3">
    <source>
        <dbReference type="Proteomes" id="UP000008457"/>
    </source>
</evidence>
<dbReference type="eggNOG" id="COG0407">
    <property type="taxonomic scope" value="Bacteria"/>
</dbReference>
<reference evidence="2 3" key="2">
    <citation type="journal article" date="2011" name="Stand. Genomic Sci.">
        <title>Complete genome sequence of Mahella australiensis type strain (50-1 BON).</title>
        <authorList>
            <person name="Sikorski J."/>
            <person name="Teshima H."/>
            <person name="Nolan M."/>
            <person name="Lucas S."/>
            <person name="Hammon N."/>
            <person name="Deshpande S."/>
            <person name="Cheng J.F."/>
            <person name="Pitluck S."/>
            <person name="Liolios K."/>
            <person name="Pagani I."/>
            <person name="Ivanova N."/>
            <person name="Huntemann M."/>
            <person name="Mavromatis K."/>
            <person name="Ovchinikova G."/>
            <person name="Pati A."/>
            <person name="Tapia R."/>
            <person name="Han C."/>
            <person name="Goodwin L."/>
            <person name="Chen A."/>
            <person name="Palaniappan K."/>
            <person name="Land M."/>
            <person name="Hauser L."/>
            <person name="Ngatchou-Djao O.D."/>
            <person name="Rohde M."/>
            <person name="Pukall R."/>
            <person name="Spring S."/>
            <person name="Abt B."/>
            <person name="Goker M."/>
            <person name="Detter J.C."/>
            <person name="Woyke T."/>
            <person name="Bristow J."/>
            <person name="Markowitz V."/>
            <person name="Hugenholtz P."/>
            <person name="Eisen J.A."/>
            <person name="Kyrpides N.C."/>
            <person name="Klenk H.P."/>
            <person name="Lapidus A."/>
        </authorList>
    </citation>
    <scope>NUCLEOTIDE SEQUENCE [LARGE SCALE GENOMIC DNA]</scope>
    <source>
        <strain evidence="3">DSM 15567 / CIP 107919 / 50-1 BON</strain>
    </source>
</reference>
<dbReference type="GO" id="GO:0004853">
    <property type="term" value="F:uroporphyrinogen decarboxylase activity"/>
    <property type="evidence" value="ECO:0007669"/>
    <property type="project" value="InterPro"/>
</dbReference>
<dbReference type="InterPro" id="IPR038071">
    <property type="entry name" value="UROD/MetE-like_sf"/>
</dbReference>
<dbReference type="Proteomes" id="UP000008457">
    <property type="component" value="Chromosome"/>
</dbReference>
<dbReference type="InterPro" id="IPR000257">
    <property type="entry name" value="Uroporphyrinogen_deCOase"/>
</dbReference>
<feature type="domain" description="Uroporphyrinogen decarboxylase (URO-D)" evidence="1">
    <location>
        <begin position="178"/>
        <end position="379"/>
    </location>
</feature>
<dbReference type="InterPro" id="IPR052024">
    <property type="entry name" value="Methanogen_methyltrans"/>
</dbReference>
<dbReference type="Pfam" id="PF01208">
    <property type="entry name" value="URO-D"/>
    <property type="match status" value="1"/>
</dbReference>
<evidence type="ECO:0000313" key="2">
    <source>
        <dbReference type="EMBL" id="AEE97896.1"/>
    </source>
</evidence>
<gene>
    <name evidence="2" type="ordered locus">Mahau_2768</name>
</gene>
<dbReference type="KEGG" id="mas:Mahau_2768"/>
<dbReference type="PANTHER" id="PTHR47099">
    <property type="entry name" value="METHYLCOBAMIDE:COM METHYLTRANSFERASE MTBA"/>
    <property type="match status" value="1"/>
</dbReference>
<proteinExistence type="predicted"/>
<dbReference type="Gene3D" id="3.20.20.210">
    <property type="match status" value="1"/>
</dbReference>
<dbReference type="AlphaFoldDB" id="F3ZZP9"/>
<dbReference type="EMBL" id="CP002360">
    <property type="protein sequence ID" value="AEE97896.1"/>
    <property type="molecule type" value="Genomic_DNA"/>
</dbReference>
<name>F3ZZP9_MAHA5</name>
<reference evidence="3" key="1">
    <citation type="submission" date="2010-11" db="EMBL/GenBank/DDBJ databases">
        <title>The complete genome of Mahella australiensis DSM 15567.</title>
        <authorList>
            <consortium name="US DOE Joint Genome Institute (JGI-PGF)"/>
            <person name="Lucas S."/>
            <person name="Copeland A."/>
            <person name="Lapidus A."/>
            <person name="Bruce D."/>
            <person name="Goodwin L."/>
            <person name="Pitluck S."/>
            <person name="Kyrpides N."/>
            <person name="Mavromatis K."/>
            <person name="Pagani I."/>
            <person name="Ivanova N."/>
            <person name="Teshima H."/>
            <person name="Brettin T."/>
            <person name="Detter J.C."/>
            <person name="Han C."/>
            <person name="Tapia R."/>
            <person name="Land M."/>
            <person name="Hauser L."/>
            <person name="Markowitz V."/>
            <person name="Cheng J.-F."/>
            <person name="Hugenholtz P."/>
            <person name="Woyke T."/>
            <person name="Wu D."/>
            <person name="Spring S."/>
            <person name="Pukall R."/>
            <person name="Steenblock K."/>
            <person name="Schneider S."/>
            <person name="Klenk H.-P."/>
            <person name="Eisen J.A."/>
        </authorList>
    </citation>
    <scope>NUCLEOTIDE SEQUENCE [LARGE SCALE GENOMIC DNA]</scope>
    <source>
        <strain evidence="3">DSM 15567 / CIP 107919 / 50-1 BON</strain>
    </source>
</reference>
<keyword evidence="3" id="KW-1185">Reference proteome</keyword>
<sequence>MDFRRHNEQAKKVWDAFGKGIPFKVPVFIYTDARNWIFENELNKEGITLWDYVKDPEVMLDVQLKAQEWRRLNIISDSPMGYPEGDDGWSVSVDFENYTELAWLGGAVEHGVEPHVPPFVSDVNKNEIFEKGIPSAFDGFGATVREFYEHFIDKSKDYLYKGCNIKDVSMPYNFCGTDGIFTLACGMRGMTNFLNDILDDPDYAENLLDYITEAVIRRIKEIRLYLGEDIRSRHFGYADDAIVLLSPVLFEQLVLPRIKRIYDELTVEDGSRSIHLCGDAQRFFPILQSECNVKMFDTGYPIDFERLYDELSNDTEIWGGPSVVLLKNGTPCAIKDEVRRILGYVMPRTKKFVLRDGNAIIPGTPIENINAVYEACEEYGYY</sequence>
<dbReference type="HOGENOM" id="CLU_719068_0_0_9"/>
<organism evidence="2 3">
    <name type="scientific">Mahella australiensis (strain DSM 15567 / CIP 107919 / 50-1 BON)</name>
    <dbReference type="NCBI Taxonomy" id="697281"/>
    <lineage>
        <taxon>Bacteria</taxon>
        <taxon>Bacillati</taxon>
        <taxon>Bacillota</taxon>
        <taxon>Clostridia</taxon>
        <taxon>Thermoanaerobacterales</taxon>
        <taxon>Thermoanaerobacterales Family IV. Incertae Sedis</taxon>
        <taxon>Mahella</taxon>
    </lineage>
</organism>
<accession>F3ZZP9</accession>
<dbReference type="SUPFAM" id="SSF51726">
    <property type="entry name" value="UROD/MetE-like"/>
    <property type="match status" value="1"/>
</dbReference>
<evidence type="ECO:0000259" key="1">
    <source>
        <dbReference type="Pfam" id="PF01208"/>
    </source>
</evidence>
<dbReference type="STRING" id="697281.Mahau_2768"/>
<protein>
    <recommendedName>
        <fullName evidence="1">Uroporphyrinogen decarboxylase (URO-D) domain-containing protein</fullName>
    </recommendedName>
</protein>
<dbReference type="PANTHER" id="PTHR47099:SF1">
    <property type="entry name" value="METHYLCOBAMIDE:COM METHYLTRANSFERASE MTBA"/>
    <property type="match status" value="1"/>
</dbReference>